<reference evidence="1" key="1">
    <citation type="submission" date="2022-07" db="EMBL/GenBank/DDBJ databases">
        <title>Phylogenomic reconstructions and comparative analyses of Kickxellomycotina fungi.</title>
        <authorList>
            <person name="Reynolds N.K."/>
            <person name="Stajich J.E."/>
            <person name="Barry K."/>
            <person name="Grigoriev I.V."/>
            <person name="Crous P."/>
            <person name="Smith M.E."/>
        </authorList>
    </citation>
    <scope>NUCLEOTIDE SEQUENCE</scope>
    <source>
        <strain evidence="1">CBS 102833</strain>
    </source>
</reference>
<sequence>MYYADHVEAVTASNPDIAQCEVTSLIAEQWMNASMEVCSLYRNRYTALARQYKIDIAAYDARANANVPPESGQSVPTARLAQPEHAASSVSPDPLPQPTKLPNMDRTLEREMGPKPVVPVPPNRLYFKGIIESVRQENPGIEFGDARKIVSARWKNASVEERQPYIDLHKELKRQYLIDISVYDACKEAFVSTYSWPVPTKQLAKDEVLEQELGPKPVTPMAASRLYYKDVIGDIYRDNPGISWQAARRLASDRWKALSEEDQRPFKERHHALNKQFMIDIAAYNAREKAFLLTYDESVSTKYLTGTELEPETTYSDEEIEIERELGPRPTLAKNVFDLFCLDHTRDVLSENPGLGVDDARK</sequence>
<name>A0ACC1KUP6_9FUNG</name>
<evidence type="ECO:0000313" key="2">
    <source>
        <dbReference type="Proteomes" id="UP001140096"/>
    </source>
</evidence>
<organism evidence="1 2">
    <name type="scientific">Coemansia furcata</name>
    <dbReference type="NCBI Taxonomy" id="417177"/>
    <lineage>
        <taxon>Eukaryota</taxon>
        <taxon>Fungi</taxon>
        <taxon>Fungi incertae sedis</taxon>
        <taxon>Zoopagomycota</taxon>
        <taxon>Kickxellomycotina</taxon>
        <taxon>Kickxellomycetes</taxon>
        <taxon>Kickxellales</taxon>
        <taxon>Kickxellaceae</taxon>
        <taxon>Coemansia</taxon>
    </lineage>
</organism>
<comment type="caution">
    <text evidence="1">The sequence shown here is derived from an EMBL/GenBank/DDBJ whole genome shotgun (WGS) entry which is preliminary data.</text>
</comment>
<dbReference type="EMBL" id="JANBUP010003879">
    <property type="protein sequence ID" value="KAJ2795460.1"/>
    <property type="molecule type" value="Genomic_DNA"/>
</dbReference>
<accession>A0ACC1KUP6</accession>
<evidence type="ECO:0000313" key="1">
    <source>
        <dbReference type="EMBL" id="KAJ2795460.1"/>
    </source>
</evidence>
<dbReference type="Proteomes" id="UP001140096">
    <property type="component" value="Unassembled WGS sequence"/>
</dbReference>
<proteinExistence type="predicted"/>
<gene>
    <name evidence="1" type="ORF">H4S07_006480</name>
</gene>
<feature type="non-terminal residue" evidence="1">
    <location>
        <position position="362"/>
    </location>
</feature>
<protein>
    <submittedName>
        <fullName evidence="1">Uncharacterized protein</fullName>
    </submittedName>
</protein>
<keyword evidence="2" id="KW-1185">Reference proteome</keyword>